<dbReference type="PROSITE" id="PS51704">
    <property type="entry name" value="GP_PDE"/>
    <property type="match status" value="1"/>
</dbReference>
<dbReference type="OrthoDB" id="384721at2"/>
<dbReference type="SUPFAM" id="SSF51695">
    <property type="entry name" value="PLC-like phosphodiesterases"/>
    <property type="match status" value="1"/>
</dbReference>
<name>A0A1H0BS81_9BACI</name>
<dbReference type="Proteomes" id="UP000199334">
    <property type="component" value="Unassembled WGS sequence"/>
</dbReference>
<organism evidence="2 3">
    <name type="scientific">Tenuibacillus multivorans</name>
    <dbReference type="NCBI Taxonomy" id="237069"/>
    <lineage>
        <taxon>Bacteria</taxon>
        <taxon>Bacillati</taxon>
        <taxon>Bacillota</taxon>
        <taxon>Bacilli</taxon>
        <taxon>Bacillales</taxon>
        <taxon>Bacillaceae</taxon>
        <taxon>Tenuibacillus</taxon>
    </lineage>
</organism>
<protein>
    <submittedName>
        <fullName evidence="2">Glycerophosphoryl diester phosphodiesterase</fullName>
    </submittedName>
</protein>
<sequence>MCRIIAHRGSSGTHPENTMSAFEEARRAGADGIELDVHLTKDQKLVVIHDEWVNRTTNGQGYIQDLTFNEINQLDAGSWFSEAFQGEKIPELSDVLSWSVNHPMILNIELKNIFIDYPGIEKLVTQEVKRFGLEDQVILSSFNHVSLKKLSQQDIKLAMLYTAKLVDPWLYAEYLGVSGLHPGMHSIDVQMVKKAKDAGVDVRIYTVNEEKDMVRWFKAGCTAIITDFPEKARQVRYKVLGY</sequence>
<dbReference type="Gene3D" id="3.20.20.190">
    <property type="entry name" value="Phosphatidylinositol (PI) phosphodiesterase"/>
    <property type="match status" value="1"/>
</dbReference>
<evidence type="ECO:0000313" key="2">
    <source>
        <dbReference type="EMBL" id="SDN48440.1"/>
    </source>
</evidence>
<dbReference type="InterPro" id="IPR030395">
    <property type="entry name" value="GP_PDE_dom"/>
</dbReference>
<dbReference type="PANTHER" id="PTHR46211">
    <property type="entry name" value="GLYCEROPHOSPHORYL DIESTER PHOSPHODIESTERASE"/>
    <property type="match status" value="1"/>
</dbReference>
<reference evidence="2 3" key="1">
    <citation type="submission" date="2016-10" db="EMBL/GenBank/DDBJ databases">
        <authorList>
            <person name="de Groot N.N."/>
        </authorList>
    </citation>
    <scope>NUCLEOTIDE SEQUENCE [LARGE SCALE GENOMIC DNA]</scope>
    <source>
        <strain evidence="2 3">CGMCC 1.3442</strain>
    </source>
</reference>
<dbReference type="PANTHER" id="PTHR46211:SF1">
    <property type="entry name" value="GLYCEROPHOSPHODIESTER PHOSPHODIESTERASE, CYTOPLASMIC"/>
    <property type="match status" value="1"/>
</dbReference>
<dbReference type="EMBL" id="FNIG01000005">
    <property type="protein sequence ID" value="SDN48440.1"/>
    <property type="molecule type" value="Genomic_DNA"/>
</dbReference>
<dbReference type="AlphaFoldDB" id="A0A1H0BS81"/>
<keyword evidence="3" id="KW-1185">Reference proteome</keyword>
<dbReference type="InterPro" id="IPR017946">
    <property type="entry name" value="PLC-like_Pdiesterase_TIM-brl"/>
</dbReference>
<accession>A0A1H0BS81</accession>
<proteinExistence type="predicted"/>
<gene>
    <name evidence="2" type="ORF">SAMN05216498_2365</name>
</gene>
<dbReference type="STRING" id="237069.SAMN05216498_2365"/>
<dbReference type="Pfam" id="PF03009">
    <property type="entry name" value="GDPD"/>
    <property type="match status" value="1"/>
</dbReference>
<evidence type="ECO:0000313" key="3">
    <source>
        <dbReference type="Proteomes" id="UP000199334"/>
    </source>
</evidence>
<dbReference type="GO" id="GO:0006629">
    <property type="term" value="P:lipid metabolic process"/>
    <property type="evidence" value="ECO:0007669"/>
    <property type="project" value="InterPro"/>
</dbReference>
<feature type="domain" description="GP-PDE" evidence="1">
    <location>
        <begin position="2"/>
        <end position="236"/>
    </location>
</feature>
<dbReference type="CDD" id="cd08563">
    <property type="entry name" value="GDPD_TtGDE_like"/>
    <property type="match status" value="1"/>
</dbReference>
<dbReference type="RefSeq" id="WP_093856789.1">
    <property type="nucleotide sequence ID" value="NZ_BJVZ01000008.1"/>
</dbReference>
<dbReference type="GO" id="GO:0008081">
    <property type="term" value="F:phosphoric diester hydrolase activity"/>
    <property type="evidence" value="ECO:0007669"/>
    <property type="project" value="InterPro"/>
</dbReference>
<evidence type="ECO:0000259" key="1">
    <source>
        <dbReference type="PROSITE" id="PS51704"/>
    </source>
</evidence>